<proteinExistence type="predicted"/>
<reference evidence="1" key="1">
    <citation type="submission" date="2025-08" db="UniProtKB">
        <authorList>
            <consortium name="Ensembl"/>
        </authorList>
    </citation>
    <scope>IDENTIFICATION</scope>
</reference>
<dbReference type="PaxDb" id="30732-ENSOMEP00000000161"/>
<organism evidence="1 2">
    <name type="scientific">Oryzias melastigma</name>
    <name type="common">Marine medaka</name>
    <dbReference type="NCBI Taxonomy" id="30732"/>
    <lineage>
        <taxon>Eukaryota</taxon>
        <taxon>Metazoa</taxon>
        <taxon>Chordata</taxon>
        <taxon>Craniata</taxon>
        <taxon>Vertebrata</taxon>
        <taxon>Euteleostomi</taxon>
        <taxon>Actinopterygii</taxon>
        <taxon>Neopterygii</taxon>
        <taxon>Teleostei</taxon>
        <taxon>Neoteleostei</taxon>
        <taxon>Acanthomorphata</taxon>
        <taxon>Ovalentaria</taxon>
        <taxon>Atherinomorphae</taxon>
        <taxon>Beloniformes</taxon>
        <taxon>Adrianichthyidae</taxon>
        <taxon>Oryziinae</taxon>
        <taxon>Oryzias</taxon>
    </lineage>
</organism>
<name>A0A3B3B3K9_ORYME</name>
<dbReference type="GeneTree" id="ENSGT00940000182539"/>
<dbReference type="AlphaFoldDB" id="A0A3B3B3K9"/>
<keyword evidence="2" id="KW-1185">Reference proteome</keyword>
<dbReference type="Proteomes" id="UP000261560">
    <property type="component" value="Unplaced"/>
</dbReference>
<protein>
    <submittedName>
        <fullName evidence="1">Uncharacterized protein</fullName>
    </submittedName>
</protein>
<reference evidence="1" key="2">
    <citation type="submission" date="2025-09" db="UniProtKB">
        <authorList>
            <consortium name="Ensembl"/>
        </authorList>
    </citation>
    <scope>IDENTIFICATION</scope>
</reference>
<sequence>HQSVCIRASTSEASASECLHQSVCIRRLHKSICIRASASECLHKSDCIRASTSERLHQSVCIRACMQTSRNGPNRYLKDAEFLGLDSIRERRAAASIGRNEAACPTLAVFQNLLMKSTE</sequence>
<evidence type="ECO:0000313" key="1">
    <source>
        <dbReference type="Ensembl" id="ENSOMEP00000000161.1"/>
    </source>
</evidence>
<accession>A0A3B3B3K9</accession>
<evidence type="ECO:0000313" key="2">
    <source>
        <dbReference type="Proteomes" id="UP000261560"/>
    </source>
</evidence>
<dbReference type="Ensembl" id="ENSOMET00000016303.1">
    <property type="protein sequence ID" value="ENSOMEP00000000161.1"/>
    <property type="gene ID" value="ENSOMEG00000023850.1"/>
</dbReference>